<dbReference type="InterPro" id="IPR011706">
    <property type="entry name" value="Cu-oxidase_C"/>
</dbReference>
<evidence type="ECO:0008006" key="11">
    <source>
        <dbReference type="Google" id="ProtNLM"/>
    </source>
</evidence>
<keyword evidence="2" id="KW-0479">Metal-binding</keyword>
<feature type="chain" id="PRO_5043957488" description="Laccase" evidence="6">
    <location>
        <begin position="25"/>
        <end position="746"/>
    </location>
</feature>
<name>A0AAW2HXX7_9NEOP</name>
<evidence type="ECO:0000313" key="10">
    <source>
        <dbReference type="EMBL" id="KAL0274857.1"/>
    </source>
</evidence>
<evidence type="ECO:0000259" key="9">
    <source>
        <dbReference type="Pfam" id="PF07732"/>
    </source>
</evidence>
<dbReference type="AlphaFoldDB" id="A0AAW2HXX7"/>
<evidence type="ECO:0000256" key="1">
    <source>
        <dbReference type="ARBA" id="ARBA00010609"/>
    </source>
</evidence>
<dbReference type="GO" id="GO:0005886">
    <property type="term" value="C:plasma membrane"/>
    <property type="evidence" value="ECO:0007669"/>
    <property type="project" value="TreeGrafter"/>
</dbReference>
<dbReference type="InterPro" id="IPR011707">
    <property type="entry name" value="Cu-oxidase-like_N"/>
</dbReference>
<reference evidence="10" key="1">
    <citation type="journal article" date="2024" name="Gigascience">
        <title>Chromosome-level genome of the poultry shaft louse Menopon gallinae provides insight into the host-switching and adaptive evolution of parasitic lice.</title>
        <authorList>
            <person name="Xu Y."/>
            <person name="Ma L."/>
            <person name="Liu S."/>
            <person name="Liang Y."/>
            <person name="Liu Q."/>
            <person name="He Z."/>
            <person name="Tian L."/>
            <person name="Duan Y."/>
            <person name="Cai W."/>
            <person name="Li H."/>
            <person name="Song F."/>
        </authorList>
    </citation>
    <scope>NUCLEOTIDE SEQUENCE</scope>
    <source>
        <strain evidence="10">Cailab_2023a</strain>
    </source>
</reference>
<comment type="caution">
    <text evidence="10">The sequence shown here is derived from an EMBL/GenBank/DDBJ whole genome shotgun (WGS) entry which is preliminary data.</text>
</comment>
<keyword evidence="4" id="KW-0186">Copper</keyword>
<keyword evidence="3" id="KW-0560">Oxidoreductase</keyword>
<protein>
    <recommendedName>
        <fullName evidence="11">Laccase</fullName>
    </recommendedName>
</protein>
<accession>A0AAW2HXX7</accession>
<dbReference type="SUPFAM" id="SSF49503">
    <property type="entry name" value="Cupredoxins"/>
    <property type="match status" value="3"/>
</dbReference>
<dbReference type="PANTHER" id="PTHR11709:SF394">
    <property type="entry name" value="FI03373P-RELATED"/>
    <property type="match status" value="1"/>
</dbReference>
<gene>
    <name evidence="10" type="ORF">PYX00_002890</name>
</gene>
<dbReference type="CDD" id="cd13905">
    <property type="entry name" value="CuRO_3_tcLLC2_insect_like"/>
    <property type="match status" value="1"/>
</dbReference>
<dbReference type="InterPro" id="IPR001117">
    <property type="entry name" value="Cu-oxidase_2nd"/>
</dbReference>
<dbReference type="InterPro" id="IPR002355">
    <property type="entry name" value="Cu_oxidase_Cu_BS"/>
</dbReference>
<dbReference type="Pfam" id="PF00394">
    <property type="entry name" value="Cu-oxidase"/>
    <property type="match status" value="1"/>
</dbReference>
<dbReference type="Pfam" id="PF07732">
    <property type="entry name" value="Cu-oxidase_3"/>
    <property type="match status" value="1"/>
</dbReference>
<dbReference type="PANTHER" id="PTHR11709">
    <property type="entry name" value="MULTI-COPPER OXIDASE"/>
    <property type="match status" value="1"/>
</dbReference>
<evidence type="ECO:0000256" key="4">
    <source>
        <dbReference type="ARBA" id="ARBA00023008"/>
    </source>
</evidence>
<dbReference type="GO" id="GO:0016491">
    <property type="term" value="F:oxidoreductase activity"/>
    <property type="evidence" value="ECO:0007669"/>
    <property type="project" value="UniProtKB-KW"/>
</dbReference>
<dbReference type="Gene3D" id="2.60.40.420">
    <property type="entry name" value="Cupredoxins - blue copper proteins"/>
    <property type="match status" value="3"/>
</dbReference>
<dbReference type="PROSITE" id="PS00018">
    <property type="entry name" value="EF_HAND_1"/>
    <property type="match status" value="1"/>
</dbReference>
<evidence type="ECO:0000256" key="3">
    <source>
        <dbReference type="ARBA" id="ARBA00023002"/>
    </source>
</evidence>
<evidence type="ECO:0000256" key="6">
    <source>
        <dbReference type="SAM" id="SignalP"/>
    </source>
</evidence>
<dbReference type="InterPro" id="IPR018247">
    <property type="entry name" value="EF_Hand_1_Ca_BS"/>
</dbReference>
<dbReference type="CDD" id="cd13858">
    <property type="entry name" value="CuRO_1_tcLCC2_insect_like"/>
    <property type="match status" value="1"/>
</dbReference>
<comment type="similarity">
    <text evidence="1">Belongs to the multicopper oxidase family.</text>
</comment>
<dbReference type="CDD" id="cd13884">
    <property type="entry name" value="CuRO_2_tcLCC_insect_like"/>
    <property type="match status" value="1"/>
</dbReference>
<dbReference type="EMBL" id="JARGDH010000002">
    <property type="protein sequence ID" value="KAL0274857.1"/>
    <property type="molecule type" value="Genomic_DNA"/>
</dbReference>
<feature type="domain" description="Plastocyanin-like" evidence="9">
    <location>
        <begin position="123"/>
        <end position="231"/>
    </location>
</feature>
<feature type="domain" description="Plastocyanin-like" evidence="7">
    <location>
        <begin position="273"/>
        <end position="404"/>
    </location>
</feature>
<keyword evidence="6" id="KW-0732">Signal</keyword>
<dbReference type="GO" id="GO:0006826">
    <property type="term" value="P:iron ion transport"/>
    <property type="evidence" value="ECO:0007669"/>
    <property type="project" value="TreeGrafter"/>
</dbReference>
<dbReference type="FunFam" id="2.60.40.420:FF:000031">
    <property type="entry name" value="Laccase-2 isoform A"/>
    <property type="match status" value="1"/>
</dbReference>
<evidence type="ECO:0000259" key="8">
    <source>
        <dbReference type="Pfam" id="PF07731"/>
    </source>
</evidence>
<dbReference type="PROSITE" id="PS00080">
    <property type="entry name" value="MULTICOPPER_OXIDASE2"/>
    <property type="match status" value="1"/>
</dbReference>
<feature type="region of interest" description="Disordered" evidence="5">
    <location>
        <begin position="39"/>
        <end position="71"/>
    </location>
</feature>
<dbReference type="GO" id="GO:0005507">
    <property type="term" value="F:copper ion binding"/>
    <property type="evidence" value="ECO:0007669"/>
    <property type="project" value="InterPro"/>
</dbReference>
<evidence type="ECO:0000259" key="7">
    <source>
        <dbReference type="Pfam" id="PF00394"/>
    </source>
</evidence>
<dbReference type="FunFam" id="2.60.40.420:FF:000045">
    <property type="entry name" value="Laccase 2"/>
    <property type="match status" value="1"/>
</dbReference>
<feature type="signal peptide" evidence="6">
    <location>
        <begin position="1"/>
        <end position="24"/>
    </location>
</feature>
<organism evidence="10">
    <name type="scientific">Menopon gallinae</name>
    <name type="common">poultry shaft louse</name>
    <dbReference type="NCBI Taxonomy" id="328185"/>
    <lineage>
        <taxon>Eukaryota</taxon>
        <taxon>Metazoa</taxon>
        <taxon>Ecdysozoa</taxon>
        <taxon>Arthropoda</taxon>
        <taxon>Hexapoda</taxon>
        <taxon>Insecta</taxon>
        <taxon>Pterygota</taxon>
        <taxon>Neoptera</taxon>
        <taxon>Paraneoptera</taxon>
        <taxon>Psocodea</taxon>
        <taxon>Troctomorpha</taxon>
        <taxon>Phthiraptera</taxon>
        <taxon>Amblycera</taxon>
        <taxon>Menoponidae</taxon>
        <taxon>Menopon</taxon>
    </lineage>
</organism>
<evidence type="ECO:0000256" key="2">
    <source>
        <dbReference type="ARBA" id="ARBA00022723"/>
    </source>
</evidence>
<dbReference type="Pfam" id="PF07731">
    <property type="entry name" value="Cu-oxidase_2"/>
    <property type="match status" value="1"/>
</dbReference>
<dbReference type="InterPro" id="IPR045087">
    <property type="entry name" value="Cu-oxidase_fam"/>
</dbReference>
<evidence type="ECO:0000256" key="5">
    <source>
        <dbReference type="SAM" id="MobiDB-lite"/>
    </source>
</evidence>
<proteinExistence type="inferred from homology"/>
<sequence length="746" mass="85174">MIKNTIRTSLLVSVIIDLVSISVSQYVVQVPEHLHNLTNPDRNIKSDENDAGRTTPGFTTAVPNSVRTTTPVTRERHPCNRQCRPNEPMICSYDFHIEHYQTMSKACYECPFNVSHCDLKDCIAADGVKRTITVVNRQFPGPSIEVCLGDTIHVVVRNSLFDETTSIHWHGIHQRSTPFMDGVPKITQCPIHPGTTFAYRFNASNPGTHFWHSHSGLQRSDGVFGSLIVRVPLSQDQYSEFYDYDLSEHVMNIMDWIHVGGLPKFISHYHSDGDNKPTGILVNGKGRYQEFEDEFGRVLHTPVEKFSVKQGFKYRFRLINSGSLNCPIEVSVDNHTMVIINSDGEDLEAVEAQSLVNYAGERFDFIMEMNQDVDNYWIRYKGLMDCDERFRSVFQVAILHYEGAPEDSDPSGEIGYDIMPEGLGVNTLNAGLNSTNSLIMAELRSTKSSRKDPRLKPNADFKFYVAYDFYRKDNSHYHKPLYYGFNQTEKSQQILTPQLNHISMKFPAFPLMLNLKEASQLPFCNSSSLPQHCTYNYCECMHLLKVPKNAVVEIILIDEGFAYDANHPFHLHGYSFRVIGMDRLGNNVTKEKIQDIDKKGLLMRNLKEAPIKDTVTVPDGGYTIIRFLADNPGYWLFHCHIEFHMELGMALIFKVGEDSDYPRQPPHFPQCNNFYPTEESEIDESFTYKPYDKDANNEITFNEISDNYFKISSHTASINSSTKSINLKLTKLLSIIILVFYHLGSS</sequence>
<feature type="compositionally biased region" description="Basic and acidic residues" evidence="5">
    <location>
        <begin position="42"/>
        <end position="51"/>
    </location>
</feature>
<feature type="compositionally biased region" description="Polar residues" evidence="5">
    <location>
        <begin position="56"/>
        <end position="71"/>
    </location>
</feature>
<feature type="domain" description="Plastocyanin-like" evidence="8">
    <location>
        <begin position="532"/>
        <end position="658"/>
    </location>
</feature>
<dbReference type="InterPro" id="IPR008972">
    <property type="entry name" value="Cupredoxin"/>
</dbReference>